<evidence type="ECO:0000259" key="13">
    <source>
        <dbReference type="Pfam" id="PF00999"/>
    </source>
</evidence>
<feature type="transmembrane region" description="Helical" evidence="12">
    <location>
        <begin position="60"/>
        <end position="79"/>
    </location>
</feature>
<evidence type="ECO:0000256" key="5">
    <source>
        <dbReference type="ARBA" id="ARBA00022538"/>
    </source>
</evidence>
<comment type="function">
    <text evidence="1">May function as sodium-coupled metabolite transporter across the chloroplast envelope.</text>
</comment>
<comment type="caution">
    <text evidence="15">The sequence shown here is derived from an EMBL/GenBank/DDBJ whole genome shotgun (WGS) entry which is preliminary data.</text>
</comment>
<keyword evidence="10 12" id="KW-0472">Membrane</keyword>
<feature type="transmembrane region" description="Helical" evidence="12">
    <location>
        <begin position="29"/>
        <end position="48"/>
    </location>
</feature>
<name>A0A8K0IH06_COCNU</name>
<evidence type="ECO:0000256" key="8">
    <source>
        <dbReference type="ARBA" id="ARBA00022989"/>
    </source>
</evidence>
<evidence type="ECO:0000259" key="14">
    <source>
        <dbReference type="Pfam" id="PF23259"/>
    </source>
</evidence>
<dbReference type="GO" id="GO:0006885">
    <property type="term" value="P:regulation of pH"/>
    <property type="evidence" value="ECO:0007669"/>
    <property type="project" value="TreeGrafter"/>
</dbReference>
<feature type="transmembrane region" description="Helical" evidence="12">
    <location>
        <begin position="236"/>
        <end position="259"/>
    </location>
</feature>
<keyword evidence="4" id="KW-0813">Transport</keyword>
<feature type="domain" description="Cation/H+ exchanger transmembrane" evidence="13">
    <location>
        <begin position="40"/>
        <end position="260"/>
    </location>
</feature>
<accession>A0A8K0IH06</accession>
<dbReference type="GO" id="GO:0015297">
    <property type="term" value="F:antiporter activity"/>
    <property type="evidence" value="ECO:0007669"/>
    <property type="project" value="InterPro"/>
</dbReference>
<dbReference type="EMBL" id="CM017879">
    <property type="protein sequence ID" value="KAG1358863.1"/>
    <property type="molecule type" value="Genomic_DNA"/>
</dbReference>
<evidence type="ECO:0000313" key="16">
    <source>
        <dbReference type="Proteomes" id="UP000797356"/>
    </source>
</evidence>
<reference evidence="15" key="2">
    <citation type="submission" date="2019-07" db="EMBL/GenBank/DDBJ databases">
        <authorList>
            <person name="Yang Y."/>
            <person name="Bocs S."/>
            <person name="Baudouin L."/>
        </authorList>
    </citation>
    <scope>NUCLEOTIDE SEQUENCE</scope>
    <source>
        <tissue evidence="15">Spear leaf of Hainan Tall coconut</tissue>
    </source>
</reference>
<dbReference type="Gene3D" id="1.20.1530.20">
    <property type="match status" value="1"/>
</dbReference>
<feature type="transmembrane region" description="Helical" evidence="12">
    <location>
        <begin position="161"/>
        <end position="184"/>
    </location>
</feature>
<keyword evidence="16" id="KW-1185">Reference proteome</keyword>
<proteinExistence type="inferred from homology"/>
<evidence type="ECO:0000256" key="1">
    <source>
        <dbReference type="ARBA" id="ARBA00003198"/>
    </source>
</evidence>
<dbReference type="GO" id="GO:0009941">
    <property type="term" value="C:chloroplast envelope"/>
    <property type="evidence" value="ECO:0007669"/>
    <property type="project" value="UniProtKB-SubCell"/>
</dbReference>
<evidence type="ECO:0008006" key="17">
    <source>
        <dbReference type="Google" id="ProtNLM"/>
    </source>
</evidence>
<evidence type="ECO:0000313" key="15">
    <source>
        <dbReference type="EMBL" id="KAG1358863.1"/>
    </source>
</evidence>
<dbReference type="PANTHER" id="PTHR32468:SF164">
    <property type="entry name" value="OS05G0485000 PROTEIN"/>
    <property type="match status" value="1"/>
</dbReference>
<dbReference type="InterPro" id="IPR006153">
    <property type="entry name" value="Cation/H_exchanger_TM"/>
</dbReference>
<comment type="subcellular location">
    <subcellularLocation>
        <location evidence="3">Membrane</location>
        <topology evidence="3">Multi-pass membrane protein</topology>
    </subcellularLocation>
    <subcellularLocation>
        <location evidence="2">Plastid</location>
        <location evidence="2">Chloroplast envelope</location>
    </subcellularLocation>
</comment>
<dbReference type="GO" id="GO:1902600">
    <property type="term" value="P:proton transmembrane transport"/>
    <property type="evidence" value="ECO:0007669"/>
    <property type="project" value="InterPro"/>
</dbReference>
<dbReference type="OrthoDB" id="2687058at2759"/>
<keyword evidence="6 12" id="KW-0812">Transmembrane</keyword>
<dbReference type="Pfam" id="PF00999">
    <property type="entry name" value="Na_H_Exchanger"/>
    <property type="match status" value="1"/>
</dbReference>
<keyword evidence="7" id="KW-0630">Potassium</keyword>
<evidence type="ECO:0000256" key="6">
    <source>
        <dbReference type="ARBA" id="ARBA00022692"/>
    </source>
</evidence>
<evidence type="ECO:0000256" key="11">
    <source>
        <dbReference type="ARBA" id="ARBA00038341"/>
    </source>
</evidence>
<dbReference type="Proteomes" id="UP000797356">
    <property type="component" value="Chromosome 8"/>
</dbReference>
<dbReference type="InterPro" id="IPR038770">
    <property type="entry name" value="Na+/solute_symporter_sf"/>
</dbReference>
<feature type="domain" description="Cation/H(+) antiporter C-terminal" evidence="14">
    <location>
        <begin position="313"/>
        <end position="467"/>
    </location>
</feature>
<keyword evidence="5" id="KW-0633">Potassium transport</keyword>
<evidence type="ECO:0000256" key="10">
    <source>
        <dbReference type="ARBA" id="ARBA00023136"/>
    </source>
</evidence>
<evidence type="ECO:0000256" key="9">
    <source>
        <dbReference type="ARBA" id="ARBA00023065"/>
    </source>
</evidence>
<gene>
    <name evidence="15" type="ORF">COCNU_08G003090</name>
</gene>
<keyword evidence="9" id="KW-0406">Ion transport</keyword>
<reference evidence="15" key="1">
    <citation type="journal article" date="2017" name="Gigascience">
        <title>The genome draft of coconut (Cocos nucifera).</title>
        <authorList>
            <person name="Xiao Y."/>
            <person name="Xu P."/>
            <person name="Fan H."/>
            <person name="Baudouin L."/>
            <person name="Xia W."/>
            <person name="Bocs S."/>
            <person name="Xu J."/>
            <person name="Li Q."/>
            <person name="Guo A."/>
            <person name="Zhou L."/>
            <person name="Li J."/>
            <person name="Wu Y."/>
            <person name="Ma Z."/>
            <person name="Armero A."/>
            <person name="Issali A.E."/>
            <person name="Liu N."/>
            <person name="Peng M."/>
            <person name="Yang Y."/>
        </authorList>
    </citation>
    <scope>NUCLEOTIDE SEQUENCE</scope>
    <source>
        <tissue evidence="15">Spear leaf of Hainan Tall coconut</tissue>
    </source>
</reference>
<dbReference type="GO" id="GO:0006813">
    <property type="term" value="P:potassium ion transport"/>
    <property type="evidence" value="ECO:0007669"/>
    <property type="project" value="UniProtKB-KW"/>
</dbReference>
<feature type="transmembrane region" description="Helical" evidence="12">
    <location>
        <begin position="196"/>
        <end position="220"/>
    </location>
</feature>
<dbReference type="AlphaFoldDB" id="A0A8K0IH06"/>
<dbReference type="PANTHER" id="PTHR32468">
    <property type="entry name" value="CATION/H + ANTIPORTER"/>
    <property type="match status" value="1"/>
</dbReference>
<evidence type="ECO:0000256" key="3">
    <source>
        <dbReference type="ARBA" id="ARBA00004141"/>
    </source>
</evidence>
<sequence length="484" mass="52860">MGESLWYCYWPEAIKTPSYWQSPTIVTDFMLPAYLVLLVAVIVTIQTVEFLLKRLHQPRVVAEILSGVLLGPSVLGQFFPNVYRLPPEQNYGILSTVASFALLFYVFTVGLELDVNALRELGKNALTLAVAGMALPFAVSSVAIYLLDLQPLLSRRSVEPLVFHIFFGISVSISGFSVLARMITELKLLSSSVGPLAMASAVISSMLSFMLLAVCVAFSVRREDEVSMEAIVHNDFFTVMTVASALATVVAAPVVTLTYKQSRPHHTADGELVEGNPNVRTVNMNILSDPPCTVAIFIDRLPGGVKRFCTHRSVAVLFFSGPNDREALAYAARMAEHPGINLTVVRFVEGASSVPATPRHESPEEESLERDLQRTRDEEMLNEFRMRFVSDETVLYTEKVASNSEETVAVTYDLYVVGRGRRVASPLTAGLEEWAECPELGPIGDLLISADFGMVSVLVMMQQHAGKGTAGDSAGAAPPAFQNF</sequence>
<keyword evidence="8 12" id="KW-1133">Transmembrane helix</keyword>
<dbReference type="InterPro" id="IPR057290">
    <property type="entry name" value="CHX17_C"/>
</dbReference>
<dbReference type="GO" id="GO:0016020">
    <property type="term" value="C:membrane"/>
    <property type="evidence" value="ECO:0007669"/>
    <property type="project" value="UniProtKB-SubCell"/>
</dbReference>
<protein>
    <recommendedName>
        <fullName evidence="17">Cation/H+ exchanger domain-containing protein</fullName>
    </recommendedName>
</protein>
<comment type="similarity">
    <text evidence="11">Belongs to the monovalent cation:proton antiporter 2 (CPA2) transporter (TC 2.A.37) family. CHX (TC 2.A.37.4) subfamily.</text>
</comment>
<evidence type="ECO:0000256" key="4">
    <source>
        <dbReference type="ARBA" id="ARBA00022448"/>
    </source>
</evidence>
<dbReference type="InterPro" id="IPR050794">
    <property type="entry name" value="CPA2_transporter"/>
</dbReference>
<organism evidence="15 16">
    <name type="scientific">Cocos nucifera</name>
    <name type="common">Coconut palm</name>
    <dbReference type="NCBI Taxonomy" id="13894"/>
    <lineage>
        <taxon>Eukaryota</taxon>
        <taxon>Viridiplantae</taxon>
        <taxon>Streptophyta</taxon>
        <taxon>Embryophyta</taxon>
        <taxon>Tracheophyta</taxon>
        <taxon>Spermatophyta</taxon>
        <taxon>Magnoliopsida</taxon>
        <taxon>Liliopsida</taxon>
        <taxon>Arecaceae</taxon>
        <taxon>Arecoideae</taxon>
        <taxon>Cocoseae</taxon>
        <taxon>Attaleinae</taxon>
        <taxon>Cocos</taxon>
    </lineage>
</organism>
<dbReference type="Pfam" id="PF23259">
    <property type="entry name" value="CHX17_C"/>
    <property type="match status" value="1"/>
</dbReference>
<feature type="transmembrane region" description="Helical" evidence="12">
    <location>
        <begin position="91"/>
        <end position="113"/>
    </location>
</feature>
<feature type="transmembrane region" description="Helical" evidence="12">
    <location>
        <begin position="125"/>
        <end position="146"/>
    </location>
</feature>
<evidence type="ECO:0000256" key="12">
    <source>
        <dbReference type="SAM" id="Phobius"/>
    </source>
</evidence>
<evidence type="ECO:0000256" key="7">
    <source>
        <dbReference type="ARBA" id="ARBA00022958"/>
    </source>
</evidence>
<dbReference type="GO" id="GO:0012505">
    <property type="term" value="C:endomembrane system"/>
    <property type="evidence" value="ECO:0007669"/>
    <property type="project" value="TreeGrafter"/>
</dbReference>
<evidence type="ECO:0000256" key="2">
    <source>
        <dbReference type="ARBA" id="ARBA00004119"/>
    </source>
</evidence>